<dbReference type="RefSeq" id="WP_180282421.1">
    <property type="nucleotide sequence ID" value="NZ_JABFDB010000008.1"/>
</dbReference>
<dbReference type="Proteomes" id="UP000584642">
    <property type="component" value="Unassembled WGS sequence"/>
</dbReference>
<comment type="caution">
    <text evidence="1">The sequence shown here is derived from an EMBL/GenBank/DDBJ whole genome shotgun (WGS) entry which is preliminary data.</text>
</comment>
<name>A0ABX2TBY3_9PROT</name>
<dbReference type="EMBL" id="JABFDB010000008">
    <property type="protein sequence ID" value="NYZ20658.1"/>
    <property type="molecule type" value="Genomic_DNA"/>
</dbReference>
<organism evidence="1 2">
    <name type="scientific">Azospirillum oleiclasticum</name>
    <dbReference type="NCBI Taxonomy" id="2735135"/>
    <lineage>
        <taxon>Bacteria</taxon>
        <taxon>Pseudomonadati</taxon>
        <taxon>Pseudomonadota</taxon>
        <taxon>Alphaproteobacteria</taxon>
        <taxon>Rhodospirillales</taxon>
        <taxon>Azospirillaceae</taxon>
        <taxon>Azospirillum</taxon>
    </lineage>
</organism>
<evidence type="ECO:0000313" key="2">
    <source>
        <dbReference type="Proteomes" id="UP000584642"/>
    </source>
</evidence>
<sequence length="67" mass="7303">MAALSRTSSTVSIPWHCGNSLARFQSGLTVRMRKSVYGGYILVADGSIVDSGRTHRFRNLVIGSYTP</sequence>
<accession>A0ABX2TBY3</accession>
<proteinExistence type="predicted"/>
<evidence type="ECO:0000313" key="1">
    <source>
        <dbReference type="EMBL" id="NYZ20658.1"/>
    </source>
</evidence>
<protein>
    <submittedName>
        <fullName evidence="1">Uncharacterized protein</fullName>
    </submittedName>
</protein>
<gene>
    <name evidence="1" type="ORF">HND93_13130</name>
</gene>
<keyword evidence="2" id="KW-1185">Reference proteome</keyword>
<reference evidence="1 2" key="1">
    <citation type="submission" date="2020-05" db="EMBL/GenBank/DDBJ databases">
        <title>Azospirillum oleiclasticum sp. nov, a nitrogen-fixing and heavy crude oil-emulsifying bacterium isolated from the crude oil of Yumen Oilfield.</title>
        <authorList>
            <person name="Wu D."/>
            <person name="Cai M."/>
            <person name="Zhang X."/>
        </authorList>
    </citation>
    <scope>NUCLEOTIDE SEQUENCE [LARGE SCALE GENOMIC DNA]</scope>
    <source>
        <strain evidence="1 2">ROY-1-1-2</strain>
    </source>
</reference>